<evidence type="ECO:0000313" key="7">
    <source>
        <dbReference type="Proteomes" id="UP000192738"/>
    </source>
</evidence>
<dbReference type="OrthoDB" id="9795626at2"/>
<keyword evidence="6" id="KW-0540">Nuclease</keyword>
<dbReference type="InterPro" id="IPR027417">
    <property type="entry name" value="P-loop_NTPase"/>
</dbReference>
<dbReference type="RefSeq" id="WP_084578371.1">
    <property type="nucleotide sequence ID" value="NZ_CP155572.1"/>
</dbReference>
<sequence length="1071" mass="117719">MKPITLKIAGLHSFREEQEIPFDQLSELGVFGIFGPTGSGKSSILDAMTLALYGTVVRAGRRTQGILNHAEKNVKVSFTFSLGQGRERRVYRVERRYARKDQLAVNNTHSRLIAVREDQEEVMADKDREVTEQITGLLGLKEEDFTRAVVLPQGKFAEFLSLGGKERREMLQRLFSLEQYGNVLINKVNDHVKSAETSYIEVESEQKGLGDASPAAVANAQAVLVLARQAEEQAVMEYKLAEEQYSEAKEVYNLQNEVAKKQVELAGHRQQQSEIEQTAAALELAERAGRAAAIAEEFSTSQTTEETAATAKQQASERANLLAEEGKRLDAAYNNAREVRLKREPELIEQRIRLEAARKLEEQVNQLAEDVAVLAAQQKKQQIAAKTASTVLEQQAGRSQSLIDRIKEFEQKVSGASISAGQRAKVQECLASAQALMQNMAAADKIKQAGVLRKQQFDVAEAAAKQAEENRRQVELRLGTLEAAEAKAAEAQLKAASAQLDQLLASERLAAAARLAGELVEGKPCPVCGSGSHPHPATSEQGADKGNHAHFEQEIAAAKERIANLTQTLAETGKAVAAERQRLVEVGATAAGLSQQAATALAEVEKIRAEYIEARDAVNVVCEQLNQALQVAGKKLGSAVSADTVLAHVQELAAYISNQDKSTEALNKQLASQRQEYDSCQAEINSLQRSVQAAEAELAGLTARVDAANEHLAAKQLELAAITQGIPASQLLARIAQALELVRREESLAKESAEQVAEALAAAEQARTRAETSWLEAAERRKTLQARLYDKLTEEGFADVSAMTAAHMPAARQEAGRRLLKTYAETEQRLIAQCEQLLEALKGRQVTEADWEQSKQTMAQTEAGKNTATQERVEADKEYRDLSVKHQRWLELETVRLRLKEQRDCLLALRTLLRGNVFVEFLAQEQMELVARQASERLKQITQHRYALELNSDGGFLIRDDANGGVKRPVSTLSGGETFQTALALSLALSAQIQLKGKYPLEFFFLDEGFGSLDQHALDVAMSTLEKLHIERLTIGIISHVAELKQRMQRRLLVDPAEPAGRGSRVRVEEA</sequence>
<name>A0A1W2EYN9_9FIRM</name>
<feature type="coiled-coil region" evidence="4">
    <location>
        <begin position="663"/>
        <end position="711"/>
    </location>
</feature>
<evidence type="ECO:0000256" key="4">
    <source>
        <dbReference type="SAM" id="Coils"/>
    </source>
</evidence>
<feature type="coiled-coil region" evidence="4">
    <location>
        <begin position="357"/>
        <end position="412"/>
    </location>
</feature>
<dbReference type="Gene3D" id="1.10.287.1490">
    <property type="match status" value="1"/>
</dbReference>
<organism evidence="6 7">
    <name type="scientific">Sporomusa malonica</name>
    <dbReference type="NCBI Taxonomy" id="112901"/>
    <lineage>
        <taxon>Bacteria</taxon>
        <taxon>Bacillati</taxon>
        <taxon>Bacillota</taxon>
        <taxon>Negativicutes</taxon>
        <taxon>Selenomonadales</taxon>
        <taxon>Sporomusaceae</taxon>
        <taxon>Sporomusa</taxon>
    </lineage>
</organism>
<dbReference type="Proteomes" id="UP000192738">
    <property type="component" value="Unassembled WGS sequence"/>
</dbReference>
<dbReference type="EMBL" id="FWXI01000035">
    <property type="protein sequence ID" value="SMD14760.1"/>
    <property type="molecule type" value="Genomic_DNA"/>
</dbReference>
<keyword evidence="6" id="KW-0269">Exonuclease</keyword>
<dbReference type="Pfam" id="PF13558">
    <property type="entry name" value="SbcC_Walker_B"/>
    <property type="match status" value="1"/>
</dbReference>
<evidence type="ECO:0000256" key="1">
    <source>
        <dbReference type="ARBA" id="ARBA00006930"/>
    </source>
</evidence>
<dbReference type="PANTHER" id="PTHR32114:SF2">
    <property type="entry name" value="ABC TRANSPORTER ABCH.3"/>
    <property type="match status" value="1"/>
</dbReference>
<comment type="similarity">
    <text evidence="1">Belongs to the SMC family. SbcC subfamily.</text>
</comment>
<dbReference type="Gene3D" id="3.40.50.300">
    <property type="entry name" value="P-loop containing nucleotide triphosphate hydrolases"/>
    <property type="match status" value="2"/>
</dbReference>
<dbReference type="GO" id="GO:0004527">
    <property type="term" value="F:exonuclease activity"/>
    <property type="evidence" value="ECO:0007669"/>
    <property type="project" value="UniProtKB-KW"/>
</dbReference>
<keyword evidence="6" id="KW-0378">Hydrolase</keyword>
<feature type="coiled-coil region" evidence="4">
    <location>
        <begin position="548"/>
        <end position="610"/>
    </location>
</feature>
<keyword evidence="4" id="KW-0175">Coiled coil</keyword>
<feature type="coiled-coil region" evidence="4">
    <location>
        <begin position="749"/>
        <end position="795"/>
    </location>
</feature>
<dbReference type="PANTHER" id="PTHR32114">
    <property type="entry name" value="ABC TRANSPORTER ABCH.3"/>
    <property type="match status" value="1"/>
</dbReference>
<dbReference type="GO" id="GO:0016887">
    <property type="term" value="F:ATP hydrolysis activity"/>
    <property type="evidence" value="ECO:0007669"/>
    <property type="project" value="InterPro"/>
</dbReference>
<feature type="domain" description="Rad50/SbcC-type AAA" evidence="5">
    <location>
        <begin position="6"/>
        <end position="234"/>
    </location>
</feature>
<protein>
    <recommendedName>
        <fullName evidence="3">Nuclease SbcCD subunit C</fullName>
    </recommendedName>
</protein>
<dbReference type="GO" id="GO:0006302">
    <property type="term" value="P:double-strand break repair"/>
    <property type="evidence" value="ECO:0007669"/>
    <property type="project" value="InterPro"/>
</dbReference>
<dbReference type="SUPFAM" id="SSF52540">
    <property type="entry name" value="P-loop containing nucleoside triphosphate hydrolases"/>
    <property type="match status" value="1"/>
</dbReference>
<comment type="subunit">
    <text evidence="2">Heterodimer of SbcC and SbcD.</text>
</comment>
<dbReference type="AlphaFoldDB" id="A0A1W2EYN9"/>
<gene>
    <name evidence="6" type="ORF">SAMN04488500_13519</name>
</gene>
<evidence type="ECO:0000259" key="5">
    <source>
        <dbReference type="Pfam" id="PF13476"/>
    </source>
</evidence>
<dbReference type="Pfam" id="PF13476">
    <property type="entry name" value="AAA_23"/>
    <property type="match status" value="1"/>
</dbReference>
<dbReference type="InterPro" id="IPR038729">
    <property type="entry name" value="Rad50/SbcC_AAA"/>
</dbReference>
<proteinExistence type="inferred from homology"/>
<evidence type="ECO:0000256" key="2">
    <source>
        <dbReference type="ARBA" id="ARBA00011322"/>
    </source>
</evidence>
<reference evidence="6 7" key="1">
    <citation type="submission" date="2017-04" db="EMBL/GenBank/DDBJ databases">
        <authorList>
            <person name="Afonso C.L."/>
            <person name="Miller P.J."/>
            <person name="Scott M.A."/>
            <person name="Spackman E."/>
            <person name="Goraichik I."/>
            <person name="Dimitrov K.M."/>
            <person name="Suarez D.L."/>
            <person name="Swayne D.E."/>
        </authorList>
    </citation>
    <scope>NUCLEOTIDE SEQUENCE [LARGE SCALE GENOMIC DNA]</scope>
    <source>
        <strain evidence="6 7">DSM 5090</strain>
    </source>
</reference>
<evidence type="ECO:0000313" key="6">
    <source>
        <dbReference type="EMBL" id="SMD14760.1"/>
    </source>
</evidence>
<accession>A0A1W2EYN9</accession>
<keyword evidence="7" id="KW-1185">Reference proteome</keyword>
<evidence type="ECO:0000256" key="3">
    <source>
        <dbReference type="ARBA" id="ARBA00013368"/>
    </source>
</evidence>
<dbReference type="STRING" id="112901.SAMN04488500_13519"/>
<feature type="coiled-coil region" evidence="4">
    <location>
        <begin position="457"/>
        <end position="506"/>
    </location>
</feature>